<evidence type="ECO:0000256" key="2">
    <source>
        <dbReference type="ARBA" id="ARBA00005649"/>
    </source>
</evidence>
<dbReference type="GO" id="GO:0000462">
    <property type="term" value="P:maturation of SSU-rRNA from tricistronic rRNA transcript (SSU-rRNA, 5.8S rRNA, LSU-rRNA)"/>
    <property type="evidence" value="ECO:0007669"/>
    <property type="project" value="TreeGrafter"/>
</dbReference>
<gene>
    <name evidence="10" type="ORF">M408DRAFT_331041</name>
</gene>
<organism evidence="10 11">
    <name type="scientific">Serendipita vermifera MAFF 305830</name>
    <dbReference type="NCBI Taxonomy" id="933852"/>
    <lineage>
        <taxon>Eukaryota</taxon>
        <taxon>Fungi</taxon>
        <taxon>Dikarya</taxon>
        <taxon>Basidiomycota</taxon>
        <taxon>Agaricomycotina</taxon>
        <taxon>Agaricomycetes</taxon>
        <taxon>Sebacinales</taxon>
        <taxon>Serendipitaceae</taxon>
        <taxon>Serendipita</taxon>
    </lineage>
</organism>
<dbReference type="Proteomes" id="UP000054097">
    <property type="component" value="Unassembled WGS sequence"/>
</dbReference>
<feature type="compositionally biased region" description="Basic and acidic residues" evidence="8">
    <location>
        <begin position="461"/>
        <end position="472"/>
    </location>
</feature>
<dbReference type="HOGENOM" id="CLU_033999_0_0_1"/>
<dbReference type="STRING" id="933852.A0A0C2WH29"/>
<dbReference type="EMBL" id="KN824312">
    <property type="protein sequence ID" value="KIM25688.1"/>
    <property type="molecule type" value="Genomic_DNA"/>
</dbReference>
<feature type="region of interest" description="Disordered" evidence="8">
    <location>
        <begin position="1"/>
        <end position="25"/>
    </location>
</feature>
<dbReference type="SMART" id="SM00320">
    <property type="entry name" value="WD40"/>
    <property type="match status" value="7"/>
</dbReference>
<dbReference type="InterPro" id="IPR051733">
    <property type="entry name" value="WD_repeat_DCAF13/WDSOF1"/>
</dbReference>
<feature type="repeat" description="WD" evidence="7">
    <location>
        <begin position="355"/>
        <end position="396"/>
    </location>
</feature>
<dbReference type="PANTHER" id="PTHR22851">
    <property type="entry name" value="U3 SMALL NUCLEOLAR RNA U3 SNORNA ASSOCIATED PROTEIN"/>
    <property type="match status" value="1"/>
</dbReference>
<dbReference type="OrthoDB" id="10249065at2759"/>
<dbReference type="InterPro" id="IPR015943">
    <property type="entry name" value="WD40/YVTN_repeat-like_dom_sf"/>
</dbReference>
<evidence type="ECO:0000256" key="3">
    <source>
        <dbReference type="ARBA" id="ARBA00022574"/>
    </source>
</evidence>
<evidence type="ECO:0000256" key="8">
    <source>
        <dbReference type="SAM" id="MobiDB-lite"/>
    </source>
</evidence>
<protein>
    <recommendedName>
        <fullName evidence="9">Sof1-like protein domain-containing protein</fullName>
    </recommendedName>
</protein>
<dbReference type="Pfam" id="PF00400">
    <property type="entry name" value="WD40"/>
    <property type="match status" value="3"/>
</dbReference>
<feature type="repeat" description="WD" evidence="7">
    <location>
        <begin position="310"/>
        <end position="342"/>
    </location>
</feature>
<name>A0A0C2WH29_SERVB</name>
<comment type="similarity">
    <text evidence="2">Belongs to the WD repeat DCAF13/WDSOF1 family.</text>
</comment>
<dbReference type="InterPro" id="IPR001680">
    <property type="entry name" value="WD40_rpt"/>
</dbReference>
<dbReference type="AlphaFoldDB" id="A0A0C2WH29"/>
<evidence type="ECO:0000256" key="5">
    <source>
        <dbReference type="ARBA" id="ARBA00023242"/>
    </source>
</evidence>
<evidence type="ECO:0000256" key="4">
    <source>
        <dbReference type="ARBA" id="ARBA00022737"/>
    </source>
</evidence>
<dbReference type="PROSITE" id="PS50082">
    <property type="entry name" value="WD_REPEATS_2"/>
    <property type="match status" value="2"/>
</dbReference>
<evidence type="ECO:0000256" key="1">
    <source>
        <dbReference type="ARBA" id="ARBA00004604"/>
    </source>
</evidence>
<evidence type="ECO:0000259" key="9">
    <source>
        <dbReference type="Pfam" id="PF04158"/>
    </source>
</evidence>
<dbReference type="Gene3D" id="2.130.10.10">
    <property type="entry name" value="YVTN repeat-like/Quinoprotein amine dehydrogenase"/>
    <property type="match status" value="2"/>
</dbReference>
<reference evidence="10 11" key="1">
    <citation type="submission" date="2014-04" db="EMBL/GenBank/DDBJ databases">
        <authorList>
            <consortium name="DOE Joint Genome Institute"/>
            <person name="Kuo A."/>
            <person name="Zuccaro A."/>
            <person name="Kohler A."/>
            <person name="Nagy L.G."/>
            <person name="Floudas D."/>
            <person name="Copeland A."/>
            <person name="Barry K.W."/>
            <person name="Cichocki N."/>
            <person name="Veneault-Fourrey C."/>
            <person name="LaButti K."/>
            <person name="Lindquist E.A."/>
            <person name="Lipzen A."/>
            <person name="Lundell T."/>
            <person name="Morin E."/>
            <person name="Murat C."/>
            <person name="Sun H."/>
            <person name="Tunlid A."/>
            <person name="Henrissat B."/>
            <person name="Grigoriev I.V."/>
            <person name="Hibbett D.S."/>
            <person name="Martin F."/>
            <person name="Nordberg H.P."/>
            <person name="Cantor M.N."/>
            <person name="Hua S.X."/>
        </authorList>
    </citation>
    <scope>NUCLEOTIDE SEQUENCE [LARGE SCALE GENOMIC DNA]</scope>
    <source>
        <strain evidence="10 11">MAFF 305830</strain>
    </source>
</reference>
<dbReference type="InterPro" id="IPR036322">
    <property type="entry name" value="WD40_repeat_dom_sf"/>
</dbReference>
<keyword evidence="6" id="KW-0687">Ribonucleoprotein</keyword>
<dbReference type="InterPro" id="IPR020472">
    <property type="entry name" value="WD40_PAC1"/>
</dbReference>
<dbReference type="PANTHER" id="PTHR22851:SF0">
    <property type="entry name" value="DDB1- AND CUL4-ASSOCIATED FACTOR 13"/>
    <property type="match status" value="1"/>
</dbReference>
<evidence type="ECO:0000256" key="7">
    <source>
        <dbReference type="PROSITE-ProRule" id="PRU00221"/>
    </source>
</evidence>
<keyword evidence="4" id="KW-0677">Repeat</keyword>
<dbReference type="PRINTS" id="PR00320">
    <property type="entry name" value="GPROTEINBRPT"/>
</dbReference>
<keyword evidence="5" id="KW-0539">Nucleus</keyword>
<dbReference type="InterPro" id="IPR007287">
    <property type="entry name" value="Sof1"/>
</dbReference>
<proteinExistence type="inferred from homology"/>
<keyword evidence="3 7" id="KW-0853">WD repeat</keyword>
<dbReference type="SUPFAM" id="SSF50978">
    <property type="entry name" value="WD40 repeat-like"/>
    <property type="match status" value="1"/>
</dbReference>
<evidence type="ECO:0000313" key="10">
    <source>
        <dbReference type="EMBL" id="KIM25688.1"/>
    </source>
</evidence>
<feature type="region of interest" description="Disordered" evidence="8">
    <location>
        <begin position="442"/>
        <end position="479"/>
    </location>
</feature>
<comment type="subcellular location">
    <subcellularLocation>
        <location evidence="1">Nucleus</location>
        <location evidence="1">Nucleolus</location>
    </subcellularLocation>
</comment>
<dbReference type="Pfam" id="PF04158">
    <property type="entry name" value="Sof1"/>
    <property type="match status" value="1"/>
</dbReference>
<keyword evidence="11" id="KW-1185">Reference proteome</keyword>
<dbReference type="PROSITE" id="PS50294">
    <property type="entry name" value="WD_REPEATS_REGION"/>
    <property type="match status" value="1"/>
</dbReference>
<dbReference type="GO" id="GO:0032040">
    <property type="term" value="C:small-subunit processome"/>
    <property type="evidence" value="ECO:0007669"/>
    <property type="project" value="TreeGrafter"/>
</dbReference>
<reference evidence="11" key="2">
    <citation type="submission" date="2015-01" db="EMBL/GenBank/DDBJ databases">
        <title>Evolutionary Origins and Diversification of the Mycorrhizal Mutualists.</title>
        <authorList>
            <consortium name="DOE Joint Genome Institute"/>
            <consortium name="Mycorrhizal Genomics Consortium"/>
            <person name="Kohler A."/>
            <person name="Kuo A."/>
            <person name="Nagy L.G."/>
            <person name="Floudas D."/>
            <person name="Copeland A."/>
            <person name="Barry K.W."/>
            <person name="Cichocki N."/>
            <person name="Veneault-Fourrey C."/>
            <person name="LaButti K."/>
            <person name="Lindquist E.A."/>
            <person name="Lipzen A."/>
            <person name="Lundell T."/>
            <person name="Morin E."/>
            <person name="Murat C."/>
            <person name="Riley R."/>
            <person name="Ohm R."/>
            <person name="Sun H."/>
            <person name="Tunlid A."/>
            <person name="Henrissat B."/>
            <person name="Grigoriev I.V."/>
            <person name="Hibbett D.S."/>
            <person name="Martin F."/>
        </authorList>
    </citation>
    <scope>NUCLEOTIDE SEQUENCE [LARGE SCALE GENOMIC DNA]</scope>
    <source>
        <strain evidence="11">MAFF 305830</strain>
    </source>
</reference>
<evidence type="ECO:0000313" key="11">
    <source>
        <dbReference type="Proteomes" id="UP000054097"/>
    </source>
</evidence>
<sequence length="479" mass="53696">MKISLLQHATPHPGNSGPMPVQRNPDALMHPLSRARERKRALNASKMERMFSKPFVAAFEGHEDAVECLERVRGRVGTVISAGFDGKIIVHSLARRNALQTIGNAHQGKIGGICMATGDRLLSCGHDRSIKLWSLKLPNMDDGEEAIEDSAENDEEGVTRRIKSIHLDALEDSKSLNKPLLVYPSKVPLNSIHHHRYQSLFATASNGVHVWDETKTAPITNLTFTGSSETVDVVRFNMSEASVLASIGSERTMCLYDIRTGKAERRIVMQMRSNALSWSPTQPSVFLLASEDHNLYTFDIRALSTPTQIYKGHVSAVTSCDWSPTGTEFVSGGWDRTVRVWKEGDGNGKEGESYHTKRMQRVLSAMYTSDARFVLSASDDGNVRLWKANPHERLGVLDTRERNAIEYREALKQRWKFDEEVGKVLRSRPVPKAIKTATSLKRTMLDASAEKEDRRRKHSRKGETNPRAERKKLVIAMAE</sequence>
<feature type="domain" description="Sof1-like protein" evidence="9">
    <location>
        <begin position="388"/>
        <end position="473"/>
    </location>
</feature>
<evidence type="ECO:0000256" key="6">
    <source>
        <dbReference type="ARBA" id="ARBA00023274"/>
    </source>
</evidence>
<accession>A0A0C2WH29</accession>